<dbReference type="SMART" id="SM00195">
    <property type="entry name" value="DSPc"/>
    <property type="match status" value="1"/>
</dbReference>
<feature type="domain" description="Tyrosine specific protein phosphatases" evidence="7">
    <location>
        <begin position="61"/>
        <end position="121"/>
    </location>
</feature>
<dbReference type="Pfam" id="PF00782">
    <property type="entry name" value="DSPc"/>
    <property type="match status" value="1"/>
</dbReference>
<protein>
    <recommendedName>
        <fullName evidence="2">protein-tyrosine-phosphatase</fullName>
        <ecNumber evidence="2">3.1.3.48</ecNumber>
    </recommendedName>
</protein>
<dbReference type="InterPro" id="IPR016130">
    <property type="entry name" value="Tyr_Pase_AS"/>
</dbReference>
<dbReference type="CDD" id="cd14498">
    <property type="entry name" value="DSP"/>
    <property type="match status" value="1"/>
</dbReference>
<feature type="region of interest" description="Disordered" evidence="5">
    <location>
        <begin position="208"/>
        <end position="273"/>
    </location>
</feature>
<dbReference type="Gene3D" id="3.90.190.10">
    <property type="entry name" value="Protein tyrosine phosphatase superfamily"/>
    <property type="match status" value="1"/>
</dbReference>
<name>A0A9P5TGW9_GYMJU</name>
<dbReference type="PROSITE" id="PS00383">
    <property type="entry name" value="TYR_PHOSPHATASE_1"/>
    <property type="match status" value="1"/>
</dbReference>
<evidence type="ECO:0000313" key="8">
    <source>
        <dbReference type="EMBL" id="KAF8879643.1"/>
    </source>
</evidence>
<dbReference type="PANTHER" id="PTHR45848:SF4">
    <property type="entry name" value="DUAL SPECIFICITY PROTEIN PHOSPHATASE 12"/>
    <property type="match status" value="1"/>
</dbReference>
<keyword evidence="3" id="KW-0378">Hydrolase</keyword>
<feature type="region of interest" description="Disordered" evidence="5">
    <location>
        <begin position="363"/>
        <end position="386"/>
    </location>
</feature>
<evidence type="ECO:0000256" key="2">
    <source>
        <dbReference type="ARBA" id="ARBA00013064"/>
    </source>
</evidence>
<keyword evidence="4" id="KW-0904">Protein phosphatase</keyword>
<dbReference type="PANTHER" id="PTHR45848">
    <property type="entry name" value="DUAL SPECIFICITY PROTEIN PHOSPHATASE 12 FAMILY MEMBER"/>
    <property type="match status" value="1"/>
</dbReference>
<evidence type="ECO:0000313" key="9">
    <source>
        <dbReference type="Proteomes" id="UP000724874"/>
    </source>
</evidence>
<dbReference type="Proteomes" id="UP000724874">
    <property type="component" value="Unassembled WGS sequence"/>
</dbReference>
<evidence type="ECO:0000259" key="7">
    <source>
        <dbReference type="PROSITE" id="PS50056"/>
    </source>
</evidence>
<evidence type="ECO:0000256" key="5">
    <source>
        <dbReference type="SAM" id="MobiDB-lite"/>
    </source>
</evidence>
<gene>
    <name evidence="8" type="ORF">CPB84DRAFT_1687860</name>
</gene>
<feature type="compositionally biased region" description="Acidic residues" evidence="5">
    <location>
        <begin position="330"/>
        <end position="339"/>
    </location>
</feature>
<organism evidence="8 9">
    <name type="scientific">Gymnopilus junonius</name>
    <name type="common">Spectacular rustgill mushroom</name>
    <name type="synonym">Gymnopilus spectabilis subsp. junonius</name>
    <dbReference type="NCBI Taxonomy" id="109634"/>
    <lineage>
        <taxon>Eukaryota</taxon>
        <taxon>Fungi</taxon>
        <taxon>Dikarya</taxon>
        <taxon>Basidiomycota</taxon>
        <taxon>Agaricomycotina</taxon>
        <taxon>Agaricomycetes</taxon>
        <taxon>Agaricomycetidae</taxon>
        <taxon>Agaricales</taxon>
        <taxon>Agaricineae</taxon>
        <taxon>Hymenogastraceae</taxon>
        <taxon>Gymnopilus</taxon>
    </lineage>
</organism>
<dbReference type="InterPro" id="IPR003595">
    <property type="entry name" value="Tyr_Pase_cat"/>
</dbReference>
<feature type="compositionally biased region" description="Low complexity" evidence="5">
    <location>
        <begin position="250"/>
        <end position="269"/>
    </location>
</feature>
<evidence type="ECO:0000256" key="1">
    <source>
        <dbReference type="ARBA" id="ARBA00008601"/>
    </source>
</evidence>
<dbReference type="SUPFAM" id="SSF52799">
    <property type="entry name" value="(Phosphotyrosine protein) phosphatases II"/>
    <property type="match status" value="1"/>
</dbReference>
<dbReference type="AlphaFoldDB" id="A0A9P5TGW9"/>
<dbReference type="GO" id="GO:0008138">
    <property type="term" value="F:protein tyrosine/serine/threonine phosphatase activity"/>
    <property type="evidence" value="ECO:0007669"/>
    <property type="project" value="TreeGrafter"/>
</dbReference>
<evidence type="ECO:0000256" key="3">
    <source>
        <dbReference type="ARBA" id="ARBA00022801"/>
    </source>
</evidence>
<comment type="similarity">
    <text evidence="1">Belongs to the protein-tyrosine phosphatase family. Non-receptor class dual specificity subfamily.</text>
</comment>
<reference evidence="8" key="1">
    <citation type="submission" date="2020-11" db="EMBL/GenBank/DDBJ databases">
        <authorList>
            <consortium name="DOE Joint Genome Institute"/>
            <person name="Ahrendt S."/>
            <person name="Riley R."/>
            <person name="Andreopoulos W."/>
            <person name="LaButti K."/>
            <person name="Pangilinan J."/>
            <person name="Ruiz-duenas F.J."/>
            <person name="Barrasa J.M."/>
            <person name="Sanchez-Garcia M."/>
            <person name="Camarero S."/>
            <person name="Miyauchi S."/>
            <person name="Serrano A."/>
            <person name="Linde D."/>
            <person name="Babiker R."/>
            <person name="Drula E."/>
            <person name="Ayuso-Fernandez I."/>
            <person name="Pacheco R."/>
            <person name="Padilla G."/>
            <person name="Ferreira P."/>
            <person name="Barriuso J."/>
            <person name="Kellner H."/>
            <person name="Castanera R."/>
            <person name="Alfaro M."/>
            <person name="Ramirez L."/>
            <person name="Pisabarro A.G."/>
            <person name="Kuo A."/>
            <person name="Tritt A."/>
            <person name="Lipzen A."/>
            <person name="He G."/>
            <person name="Yan M."/>
            <person name="Ng V."/>
            <person name="Cullen D."/>
            <person name="Martin F."/>
            <person name="Rosso M.-N."/>
            <person name="Henrissat B."/>
            <person name="Hibbett D."/>
            <person name="Martinez A.T."/>
            <person name="Grigoriev I.V."/>
        </authorList>
    </citation>
    <scope>NUCLEOTIDE SEQUENCE</scope>
    <source>
        <strain evidence="8">AH 44721</strain>
    </source>
</reference>
<proteinExistence type="inferred from homology"/>
<feature type="compositionally biased region" description="Polar residues" evidence="5">
    <location>
        <begin position="221"/>
        <end position="245"/>
    </location>
</feature>
<feature type="compositionally biased region" description="Polar residues" evidence="5">
    <location>
        <begin position="370"/>
        <end position="384"/>
    </location>
</feature>
<dbReference type="EC" id="3.1.3.48" evidence="2"/>
<dbReference type="InterPro" id="IPR020422">
    <property type="entry name" value="TYR_PHOSPHATASE_DUAL_dom"/>
</dbReference>
<dbReference type="GO" id="GO:0005634">
    <property type="term" value="C:nucleus"/>
    <property type="evidence" value="ECO:0007669"/>
    <property type="project" value="TreeGrafter"/>
</dbReference>
<evidence type="ECO:0000256" key="4">
    <source>
        <dbReference type="ARBA" id="ARBA00022912"/>
    </source>
</evidence>
<dbReference type="PROSITE" id="PS50054">
    <property type="entry name" value="TYR_PHOSPHATASE_DUAL"/>
    <property type="match status" value="1"/>
</dbReference>
<dbReference type="PROSITE" id="PS50056">
    <property type="entry name" value="TYR_PHOSPHATASE_2"/>
    <property type="match status" value="1"/>
</dbReference>
<dbReference type="InterPro" id="IPR000387">
    <property type="entry name" value="Tyr_Pase_dom"/>
</dbReference>
<dbReference type="GO" id="GO:0004725">
    <property type="term" value="F:protein tyrosine phosphatase activity"/>
    <property type="evidence" value="ECO:0007669"/>
    <property type="project" value="UniProtKB-EC"/>
</dbReference>
<dbReference type="InterPro" id="IPR029021">
    <property type="entry name" value="Prot-tyrosine_phosphatase-like"/>
</dbReference>
<accession>A0A9P5TGW9</accession>
<feature type="region of interest" description="Disordered" evidence="5">
    <location>
        <begin position="163"/>
        <end position="194"/>
    </location>
</feature>
<keyword evidence="9" id="KW-1185">Reference proteome</keyword>
<dbReference type="SMART" id="SM00404">
    <property type="entry name" value="PTPc_motif"/>
    <property type="match status" value="1"/>
</dbReference>
<feature type="domain" description="Tyrosine-protein phosphatase" evidence="6">
    <location>
        <begin position="1"/>
        <end position="140"/>
    </location>
</feature>
<feature type="region of interest" description="Disordered" evidence="5">
    <location>
        <begin position="317"/>
        <end position="344"/>
    </location>
</feature>
<dbReference type="EMBL" id="JADNYJ010000147">
    <property type="protein sequence ID" value="KAF8879643.1"/>
    <property type="molecule type" value="Genomic_DNA"/>
</dbReference>
<evidence type="ECO:0000259" key="6">
    <source>
        <dbReference type="PROSITE" id="PS50054"/>
    </source>
</evidence>
<comment type="caution">
    <text evidence="8">The sequence shown here is derived from an EMBL/GenBank/DDBJ whole genome shotgun (WGS) entry which is preliminary data.</text>
</comment>
<sequence>MDEIIPGLWIGDLRSAQDVDNLKTHNIFSILTAMRGRITIDETFIRHQIKLDDKEDEDVLAHLLPSIHFIQAELDKGRGVLVHCQAGVSRSATIVAAYIMYSRKVDPQVALDLIKQVRPSIEPNQGFLSQLELFYSAKYKTSIREKPIRMFYMNRTVEDVMNGDGSPPETEMFAKYPPTPSDSVPNTPRPRRKIRCKMCRQELATREHMLDHGQLGPATPATGTPSVSRRTSNTSQGAVASSSQLARPEGGSSLNPSRRPSRSAASGLSESLSMTSIKEDATIHEELEAATYHCSPISQSPPSLQKTHPLAALRKLSKSMTDPPATSAIESEDEGDSESGEASVVARVSQLLGRRLSDALITTAGDSDRTPQGLNKDTSANASDYMSAKPVEYPDTTFEHPSTPLVSPSDLSAQLFANPKLAALRSPGIPLTNGIPLMSPKPVSAPILANPKCSGYFVEPMKWMDHFLSSGQLAGKITCPNKKCGAKLGNYDWAGVCCGCKEWVTPGFCINRSKVDEVV</sequence>
<dbReference type="OrthoDB" id="2017893at2759"/>
<dbReference type="InterPro" id="IPR000340">
    <property type="entry name" value="Dual-sp_phosphatase_cat-dom"/>
</dbReference>